<dbReference type="PIRSF" id="PIRSF006304">
    <property type="entry name" value="GatC"/>
    <property type="match status" value="1"/>
</dbReference>
<feature type="transmembrane region" description="Helical" evidence="9">
    <location>
        <begin position="250"/>
        <end position="271"/>
    </location>
</feature>
<dbReference type="Proteomes" id="UP000261212">
    <property type="component" value="Unassembled WGS sequence"/>
</dbReference>
<evidence type="ECO:0000256" key="2">
    <source>
        <dbReference type="ARBA" id="ARBA00022448"/>
    </source>
</evidence>
<dbReference type="PANTHER" id="PTHR37324">
    <property type="entry name" value="PTS SYSTEM GALACTITOL-SPECIFIC EIIC COMPONENT"/>
    <property type="match status" value="1"/>
</dbReference>
<proteinExistence type="predicted"/>
<feature type="transmembrane region" description="Helical" evidence="9">
    <location>
        <begin position="87"/>
        <end position="116"/>
    </location>
</feature>
<evidence type="ECO:0000256" key="3">
    <source>
        <dbReference type="ARBA" id="ARBA00022475"/>
    </source>
</evidence>
<dbReference type="GO" id="GO:0015577">
    <property type="term" value="F:galactitol transmembrane transporter activity"/>
    <property type="evidence" value="ECO:0007669"/>
    <property type="project" value="InterPro"/>
</dbReference>
<feature type="domain" description="PTS EIIC type-2" evidence="10">
    <location>
        <begin position="8"/>
        <end position="459"/>
    </location>
</feature>
<evidence type="ECO:0000256" key="4">
    <source>
        <dbReference type="ARBA" id="ARBA00022597"/>
    </source>
</evidence>
<evidence type="ECO:0000256" key="7">
    <source>
        <dbReference type="ARBA" id="ARBA00022989"/>
    </source>
</evidence>
<keyword evidence="5" id="KW-0598">Phosphotransferase system</keyword>
<dbReference type="InterPro" id="IPR013853">
    <property type="entry name" value="EIIC-GAT"/>
</dbReference>
<evidence type="ECO:0000256" key="6">
    <source>
        <dbReference type="ARBA" id="ARBA00022692"/>
    </source>
</evidence>
<feature type="transmembrane region" description="Helical" evidence="9">
    <location>
        <begin position="220"/>
        <end position="244"/>
    </location>
</feature>
<dbReference type="GO" id="GO:0005886">
    <property type="term" value="C:plasma membrane"/>
    <property type="evidence" value="ECO:0007669"/>
    <property type="project" value="UniProtKB-SubCell"/>
</dbReference>
<sequence>MSYILGFFDILSNLGASVMMPIIIFVIALCLGTGFGKALKSGLTMGVAFIGINLVINLLGNTIGPAAQQMVENLNLNLNILDVGWPTAAQIAFSTKVGAIIIPVCLLVNVVMLIFNLTQTADIDIWNFWQLAFTGSLVAIVTSSVALGLLAAVCEFVIALVLADLTADKIAKVTKMDGISFPHTMTVVLASISFVVDKIIDKIPGLNKIDINAKKMEEKLGVLGDPLIIGFVIGLVIGILAYGIKAYDKYLLIAITLGATLVLIPAMAKYFGESLTPISERAQVIVNKKFKNRGKIYIGMDAAVALGNSTTIATALILTPIIILLALIVPHNQFLPFADLGSAPYIMALIVPMCNENAFRSLLIAISMMAIGVLLSTAIAPIFTQAALSASYQLPEGFSLVSCISNASTPLNFILVKVSEILRSYGAAIFFAVTSLVCAIANGIRIRKQVKKTKEVSEN</sequence>
<dbReference type="GeneID" id="98000764"/>
<evidence type="ECO:0000259" key="10">
    <source>
        <dbReference type="PROSITE" id="PS51104"/>
    </source>
</evidence>
<name>A0A3E3E0U2_9FIRM</name>
<dbReference type="InterPro" id="IPR013014">
    <property type="entry name" value="PTS_EIIC_2"/>
</dbReference>
<keyword evidence="3" id="KW-1003">Cell membrane</keyword>
<feature type="transmembrane region" description="Helical" evidence="9">
    <location>
        <begin position="298"/>
        <end position="328"/>
    </location>
</feature>
<evidence type="ECO:0000256" key="9">
    <source>
        <dbReference type="SAM" id="Phobius"/>
    </source>
</evidence>
<feature type="transmembrane region" description="Helical" evidence="9">
    <location>
        <begin position="128"/>
        <end position="161"/>
    </location>
</feature>
<dbReference type="PROSITE" id="PS51104">
    <property type="entry name" value="PTS_EIIC_TYPE_2"/>
    <property type="match status" value="1"/>
</dbReference>
<keyword evidence="7 9" id="KW-1133">Transmembrane helix</keyword>
<dbReference type="AlphaFoldDB" id="A0A3E3E0U2"/>
<reference evidence="11 12" key="1">
    <citation type="submission" date="2018-08" db="EMBL/GenBank/DDBJ databases">
        <title>A genome reference for cultivated species of the human gut microbiota.</title>
        <authorList>
            <person name="Zou Y."/>
            <person name="Xue W."/>
            <person name="Luo G."/>
        </authorList>
    </citation>
    <scope>NUCLEOTIDE SEQUENCE [LARGE SCALE GENOMIC DNA]</scope>
    <source>
        <strain evidence="11 12">AM25-6</strain>
    </source>
</reference>
<evidence type="ECO:0000313" key="11">
    <source>
        <dbReference type="EMBL" id="RGD74956.1"/>
    </source>
</evidence>
<evidence type="ECO:0000313" key="12">
    <source>
        <dbReference type="Proteomes" id="UP000261212"/>
    </source>
</evidence>
<feature type="transmembrane region" description="Helical" evidence="9">
    <location>
        <begin position="47"/>
        <end position="67"/>
    </location>
</feature>
<feature type="transmembrane region" description="Helical" evidence="9">
    <location>
        <begin position="14"/>
        <end position="35"/>
    </location>
</feature>
<dbReference type="Pfam" id="PF03611">
    <property type="entry name" value="EIIC-GAT"/>
    <property type="match status" value="1"/>
</dbReference>
<keyword evidence="6 9" id="KW-0812">Transmembrane</keyword>
<dbReference type="EMBL" id="QUSM01000002">
    <property type="protein sequence ID" value="RGD74956.1"/>
    <property type="molecule type" value="Genomic_DNA"/>
</dbReference>
<comment type="subcellular location">
    <subcellularLocation>
        <location evidence="1">Cell membrane</location>
        <topology evidence="1">Multi-pass membrane protein</topology>
    </subcellularLocation>
</comment>
<keyword evidence="8 9" id="KW-0472">Membrane</keyword>
<dbReference type="InterPro" id="IPR004703">
    <property type="entry name" value="PTS_sugar-sp_permease"/>
</dbReference>
<dbReference type="GO" id="GO:0009401">
    <property type="term" value="P:phosphoenolpyruvate-dependent sugar phosphotransferase system"/>
    <property type="evidence" value="ECO:0007669"/>
    <property type="project" value="UniProtKB-KW"/>
</dbReference>
<keyword evidence="4" id="KW-0762">Sugar transport</keyword>
<evidence type="ECO:0000256" key="8">
    <source>
        <dbReference type="ARBA" id="ARBA00023136"/>
    </source>
</evidence>
<comment type="caution">
    <text evidence="11">The sequence shown here is derived from an EMBL/GenBank/DDBJ whole genome shotgun (WGS) entry which is preliminary data.</text>
</comment>
<keyword evidence="2" id="KW-0813">Transport</keyword>
<dbReference type="PANTHER" id="PTHR37324:SF2">
    <property type="entry name" value="PTS SYSTEM GALACTITOL-SPECIFIC EIIC COMPONENT"/>
    <property type="match status" value="1"/>
</dbReference>
<evidence type="ECO:0000256" key="1">
    <source>
        <dbReference type="ARBA" id="ARBA00004651"/>
    </source>
</evidence>
<feature type="transmembrane region" description="Helical" evidence="9">
    <location>
        <begin position="181"/>
        <end position="200"/>
    </location>
</feature>
<feature type="transmembrane region" description="Helical" evidence="9">
    <location>
        <begin position="362"/>
        <end position="383"/>
    </location>
</feature>
<feature type="transmembrane region" description="Helical" evidence="9">
    <location>
        <begin position="425"/>
        <end position="444"/>
    </location>
</feature>
<evidence type="ECO:0000256" key="5">
    <source>
        <dbReference type="ARBA" id="ARBA00022683"/>
    </source>
</evidence>
<protein>
    <submittedName>
        <fullName evidence="11">PTS galactitol transporter subunit IIC</fullName>
    </submittedName>
</protein>
<organism evidence="11 12">
    <name type="scientific">Anaerofustis stercorihominis</name>
    <dbReference type="NCBI Taxonomy" id="214853"/>
    <lineage>
        <taxon>Bacteria</taxon>
        <taxon>Bacillati</taxon>
        <taxon>Bacillota</taxon>
        <taxon>Clostridia</taxon>
        <taxon>Eubacteriales</taxon>
        <taxon>Eubacteriaceae</taxon>
        <taxon>Anaerofustis</taxon>
    </lineage>
</organism>
<dbReference type="RefSeq" id="WP_007050470.1">
    <property type="nucleotide sequence ID" value="NZ_CABKNJ010000001.1"/>
</dbReference>
<accession>A0A3E3E0U2</accession>
<gene>
    <name evidence="11" type="ORF">DW687_01130</name>
</gene>